<comment type="subcellular location">
    <subcellularLocation>
        <location evidence="2">Cytoplasm</location>
    </subcellularLocation>
    <subcellularLocation>
        <location evidence="1">Nucleus</location>
    </subcellularLocation>
</comment>
<feature type="compositionally biased region" description="Polar residues" evidence="9">
    <location>
        <begin position="236"/>
        <end position="253"/>
    </location>
</feature>
<feature type="compositionally biased region" description="Low complexity" evidence="9">
    <location>
        <begin position="926"/>
        <end position="939"/>
    </location>
</feature>
<evidence type="ECO:0000256" key="5">
    <source>
        <dbReference type="ARBA" id="ARBA00023015"/>
    </source>
</evidence>
<keyword evidence="4" id="KW-0597">Phosphoprotein</keyword>
<dbReference type="Pfam" id="PF00554">
    <property type="entry name" value="RHD_DNA_bind"/>
    <property type="match status" value="1"/>
</dbReference>
<dbReference type="InterPro" id="IPR013783">
    <property type="entry name" value="Ig-like_fold"/>
</dbReference>
<evidence type="ECO:0000256" key="4">
    <source>
        <dbReference type="ARBA" id="ARBA00022553"/>
    </source>
</evidence>
<name>A0ABM3P6H9_ACIJB</name>
<gene>
    <name evidence="12" type="primary">NFATC3</name>
</gene>
<evidence type="ECO:0000256" key="9">
    <source>
        <dbReference type="SAM" id="MobiDB-lite"/>
    </source>
</evidence>
<dbReference type="SUPFAM" id="SSF81296">
    <property type="entry name" value="E set domains"/>
    <property type="match status" value="1"/>
</dbReference>
<dbReference type="Gene3D" id="2.60.40.10">
    <property type="entry name" value="Immunoglobulins"/>
    <property type="match status" value="1"/>
</dbReference>
<evidence type="ECO:0000256" key="7">
    <source>
        <dbReference type="ARBA" id="ARBA00023163"/>
    </source>
</evidence>
<dbReference type="InterPro" id="IPR008366">
    <property type="entry name" value="NFAT"/>
</dbReference>
<dbReference type="InterPro" id="IPR011539">
    <property type="entry name" value="RHD_DNA_bind_dom"/>
</dbReference>
<feature type="compositionally biased region" description="Polar residues" evidence="9">
    <location>
        <begin position="724"/>
        <end position="733"/>
    </location>
</feature>
<feature type="compositionally biased region" description="Low complexity" evidence="9">
    <location>
        <begin position="712"/>
        <end position="721"/>
    </location>
</feature>
<dbReference type="RefSeq" id="XP_053067273.1">
    <property type="nucleotide sequence ID" value="XM_053211298.1"/>
</dbReference>
<dbReference type="PRINTS" id="PR01789">
    <property type="entry name" value="NUCFACTORATC"/>
</dbReference>
<dbReference type="SMART" id="SM00429">
    <property type="entry name" value="IPT"/>
    <property type="match status" value="1"/>
</dbReference>
<protein>
    <submittedName>
        <fullName evidence="12">Nuclear factor of activated T-cells, cytoplasmic 3 isoform X6</fullName>
    </submittedName>
</protein>
<dbReference type="InterPro" id="IPR014756">
    <property type="entry name" value="Ig_E-set"/>
</dbReference>
<dbReference type="InterPro" id="IPR002909">
    <property type="entry name" value="IPT_dom"/>
</dbReference>
<sequence>MTTANCGAHDELDFKLVFGEDGAPVPPSSGSRPADLEPDDCASIYIFNVDPPPSTLNSPLCLPHHGLPSHSSVLSPSFQLQGHKNYEGTCEIPESKYSPLSGPKPFECPSIQITSISPNCHQEIDTHEDDLHINDPEREYLERPSRDHLYLPLEPSYRESSLSPSPASSISSRSWFSDASSCESLSHIYDDVDSELNEAAARFTLGSPLTSPGGSPGGCPGEESWHQQYGLGHSLSPRQSPCHSPRSSVTDENWLSPRPASGPSSRPTSPCGKRRHSSAEVCYAGSLSPHHSPVPSPGHSPRGSVTEDTWLNASVQGGSGLGPALFPFQYCVETDIPLKTRKTSEDQATILPGKLELCSDDQGSLSPSRETSVDDGLGSQYPLKKDSSGDQFLSVPSPFTWSKPKPGHTPIFRTSSLPPLDWPLPTHFGQCELKIEVQPKTHHRAHYETEGSRGAVKASTGGHPVVKLLGYNEKPINLQMFIGTADDRYLRPHAFYQVHRITGKTVATASQEIIIASTKVLEIPLLPENNMSASIDCAGILKLRNSDIELRKGETDIGRKNTRVRLVFRVHIPQPNGKVLSLQTASIPVECSQRSAQELPHIEKYSINSCSVNGGHEMIVTGSNFLPESKIIFLEKGQDGRPQWEVEGKIIREKCQGAHIVLEVPPYHNPAVTAAVQVHFYLCNGKRKKSQSQRFTYTPVLMKQEHKEEVDLSSVPSLSVPHPAQTQRPSSDTGHPHNSVLSTQRSLVCPIQQTYASMVTSSHLPQLQCRDESAGKEQHMLPSSVMHQPFQVTPTPLVGSSYQPMQTNVVYNGPTCLPVNAASSQEFDPVLFPQDAALPTLINLGCQPSSSIPFHSSNSGPTGHLLAHTPHSVQTLPHLQSMGYHCSTTGQRSLSSPGADQVAGQPSPQLQPITYGPSHSGSGTAASPVASHPLASSPLSGPPSPQLQPMPYQSPSSGTASSPSLATRMHSGQHSTQAQSTGRGGLSAPSSLICRNLCDPASFPPDEATVNIKPEPEEQEPNFSTIGLQDITLDDVVMLSSLTQTSLCLTWNTSHQVQQRNGLTTVSSHVQLLSGESRGERDNWERHVPDFCFPRNRGEQAGSPPWSRFPGFGKIRWALTVLPAAMCLPPCTSQHVSLLGPWVSNSVAFRTGARSWDHYMWGNQHSSTSGLG</sequence>
<feature type="domain" description="RHD" evidence="10">
    <location>
        <begin position="415"/>
        <end position="596"/>
    </location>
</feature>
<dbReference type="InterPro" id="IPR032397">
    <property type="entry name" value="RHD_dimer"/>
</dbReference>
<feature type="region of interest" description="Disordered" evidence="9">
    <location>
        <begin position="883"/>
        <end position="987"/>
    </location>
</feature>
<keyword evidence="11" id="KW-1185">Reference proteome</keyword>
<dbReference type="InterPro" id="IPR008967">
    <property type="entry name" value="p53-like_TF_DNA-bd_sf"/>
</dbReference>
<keyword evidence="3" id="KW-0963">Cytoplasm</keyword>
<keyword evidence="5" id="KW-0805">Transcription regulation</keyword>
<organism evidence="11 12">
    <name type="scientific">Acinonyx jubatus</name>
    <name type="common">Cheetah</name>
    <dbReference type="NCBI Taxonomy" id="32536"/>
    <lineage>
        <taxon>Eukaryota</taxon>
        <taxon>Metazoa</taxon>
        <taxon>Chordata</taxon>
        <taxon>Craniata</taxon>
        <taxon>Vertebrata</taxon>
        <taxon>Euteleostomi</taxon>
        <taxon>Mammalia</taxon>
        <taxon>Eutheria</taxon>
        <taxon>Laurasiatheria</taxon>
        <taxon>Carnivora</taxon>
        <taxon>Feliformia</taxon>
        <taxon>Felidae</taxon>
        <taxon>Felinae</taxon>
        <taxon>Acinonyx</taxon>
    </lineage>
</organism>
<dbReference type="PANTHER" id="PTHR12533">
    <property type="entry name" value="NFAT"/>
    <property type="match status" value="1"/>
</dbReference>
<feature type="compositionally biased region" description="Polar residues" evidence="9">
    <location>
        <begin position="361"/>
        <end position="370"/>
    </location>
</feature>
<keyword evidence="8" id="KW-0539">Nucleus</keyword>
<feature type="compositionally biased region" description="Low complexity" evidence="9">
    <location>
        <begin position="256"/>
        <end position="270"/>
    </location>
</feature>
<dbReference type="PROSITE" id="PS50254">
    <property type="entry name" value="REL_2"/>
    <property type="match status" value="1"/>
</dbReference>
<evidence type="ECO:0000256" key="8">
    <source>
        <dbReference type="ARBA" id="ARBA00023242"/>
    </source>
</evidence>
<feature type="region of interest" description="Disordered" evidence="9">
    <location>
        <begin position="205"/>
        <end position="306"/>
    </location>
</feature>
<dbReference type="CDD" id="cd01178">
    <property type="entry name" value="IPT_NFAT"/>
    <property type="match status" value="1"/>
</dbReference>
<feature type="compositionally biased region" description="Polar residues" evidence="9">
    <location>
        <begin position="970"/>
        <end position="981"/>
    </location>
</feature>
<keyword evidence="7" id="KW-0804">Transcription</keyword>
<dbReference type="SUPFAM" id="SSF49417">
    <property type="entry name" value="p53-like transcription factors"/>
    <property type="match status" value="1"/>
</dbReference>
<evidence type="ECO:0000259" key="10">
    <source>
        <dbReference type="PROSITE" id="PS50254"/>
    </source>
</evidence>
<accession>A0ABM3P6H9</accession>
<dbReference type="GeneID" id="106971949"/>
<feature type="compositionally biased region" description="Low complexity" evidence="9">
    <location>
        <begin position="949"/>
        <end position="967"/>
    </location>
</feature>
<feature type="region of interest" description="Disordered" evidence="9">
    <location>
        <begin position="357"/>
        <end position="389"/>
    </location>
</feature>
<dbReference type="InterPro" id="IPR037059">
    <property type="entry name" value="RHD_DNA_bind_dom_sf"/>
</dbReference>
<dbReference type="Proteomes" id="UP001652583">
    <property type="component" value="Chromosome E2"/>
</dbReference>
<dbReference type="CDD" id="cd07881">
    <property type="entry name" value="RHD-n_NFAT"/>
    <property type="match status" value="1"/>
</dbReference>
<evidence type="ECO:0000313" key="12">
    <source>
        <dbReference type="RefSeq" id="XP_053067273.1"/>
    </source>
</evidence>
<reference evidence="12" key="1">
    <citation type="submission" date="2025-08" db="UniProtKB">
        <authorList>
            <consortium name="RefSeq"/>
        </authorList>
    </citation>
    <scope>IDENTIFICATION</scope>
    <source>
        <tissue evidence="12">Blood</tissue>
    </source>
</reference>
<keyword evidence="6" id="KW-0238">DNA-binding</keyword>
<dbReference type="Gene3D" id="2.60.40.340">
    <property type="entry name" value="Rel homology domain (RHD), DNA-binding domain"/>
    <property type="match status" value="1"/>
</dbReference>
<feature type="region of interest" description="Disordered" evidence="9">
    <location>
        <begin position="712"/>
        <end position="740"/>
    </location>
</feature>
<evidence type="ECO:0000313" key="11">
    <source>
        <dbReference type="Proteomes" id="UP001652583"/>
    </source>
</evidence>
<evidence type="ECO:0000256" key="6">
    <source>
        <dbReference type="ARBA" id="ARBA00023125"/>
    </source>
</evidence>
<evidence type="ECO:0000256" key="2">
    <source>
        <dbReference type="ARBA" id="ARBA00004496"/>
    </source>
</evidence>
<dbReference type="PANTHER" id="PTHR12533:SF6">
    <property type="entry name" value="NUCLEAR FACTOR OF ACTIVATED T-CELLS, CYTOPLASMIC 3"/>
    <property type="match status" value="1"/>
</dbReference>
<feature type="compositionally biased region" description="Polar residues" evidence="9">
    <location>
        <begin position="886"/>
        <end position="925"/>
    </location>
</feature>
<dbReference type="Pfam" id="PF16179">
    <property type="entry name" value="RHD_dimer"/>
    <property type="match status" value="1"/>
</dbReference>
<evidence type="ECO:0000256" key="3">
    <source>
        <dbReference type="ARBA" id="ARBA00022490"/>
    </source>
</evidence>
<evidence type="ECO:0000256" key="1">
    <source>
        <dbReference type="ARBA" id="ARBA00004123"/>
    </source>
</evidence>
<proteinExistence type="predicted"/>